<keyword evidence="7 14" id="KW-0028">Amino-acid biosynthesis</keyword>
<evidence type="ECO:0000256" key="8">
    <source>
        <dbReference type="ARBA" id="ARBA00022697"/>
    </source>
</evidence>
<dbReference type="PANTHER" id="PTHR43070">
    <property type="match status" value="1"/>
</dbReference>
<dbReference type="GO" id="GO:0009090">
    <property type="term" value="P:homoserine biosynthetic process"/>
    <property type="evidence" value="ECO:0007669"/>
    <property type="project" value="EnsemblFungi"/>
</dbReference>
<feature type="domain" description="Homoserine dehydrogenase catalytic" evidence="19">
    <location>
        <begin position="176"/>
        <end position="377"/>
    </location>
</feature>
<accession>A5DL31</accession>
<sequence length="385" mass="41685">MYQSSIYSPGFAAFLSHRQNHLHTFHHMSKSVNVAIIGAGVVGSAFLNQLKNLKSAIKFNVVYLARSSKEAIFSNDYQPVDLANYKTANAKPLLSVDDLVKFLKESKKPSILIDNTSNSSIAEAYPRFVEAGISIATPNKKAFSSELSLWNAIFKASEAPSGGLVYHESTVGAGLPIIGPLRDLVATGDKVETIEGIFSGTLSYIFNEFSTTEASDVKFSDVVKVAKDLGYTEPDPRDDLNGLDVARKVTILARISGFNVESPTSFPVESLIPKQLESVESSDEFMQTLPEFDGVIQKVKDAALAENKVLRFVGKVDFKNNKVSVEIGKYGFDHPFASLKGSDNVVAFKTERYPNPLIIQGAGAGAEVTAHGVLADALKIAERIA</sequence>
<dbReference type="GeneID" id="5125607"/>
<dbReference type="RefSeq" id="XP_001483253.2">
    <property type="nucleotide sequence ID" value="XM_001483203.1"/>
</dbReference>
<dbReference type="InParanoid" id="A5DL31"/>
<evidence type="ECO:0000256" key="17">
    <source>
        <dbReference type="RuleBase" id="RU000579"/>
    </source>
</evidence>
<evidence type="ECO:0000256" key="3">
    <source>
        <dbReference type="ARBA" id="ARBA00005062"/>
    </source>
</evidence>
<dbReference type="OMA" id="IYTRCYS"/>
<keyword evidence="10 14" id="KW-0560">Oxidoreductase</keyword>
<evidence type="ECO:0000256" key="6">
    <source>
        <dbReference type="ARBA" id="ARBA00013376"/>
    </source>
</evidence>
<evidence type="ECO:0000256" key="12">
    <source>
        <dbReference type="ARBA" id="ARBA00048841"/>
    </source>
</evidence>
<evidence type="ECO:0000256" key="2">
    <source>
        <dbReference type="ARBA" id="ARBA00005056"/>
    </source>
</evidence>
<feature type="binding site" evidence="16">
    <location>
        <position position="140"/>
    </location>
    <ligand>
        <name>NADPH</name>
        <dbReference type="ChEBI" id="CHEBI:57783"/>
    </ligand>
</feature>
<dbReference type="InterPro" id="IPR011147">
    <property type="entry name" value="Bifunc_Aspkin/hSer_DH"/>
</dbReference>
<dbReference type="SUPFAM" id="SSF51735">
    <property type="entry name" value="NAD(P)-binding Rossmann-fold domains"/>
    <property type="match status" value="1"/>
</dbReference>
<dbReference type="SUPFAM" id="SSF55347">
    <property type="entry name" value="Glyceraldehyde-3-phosphate dehydrogenase-like, C-terminal domain"/>
    <property type="match status" value="1"/>
</dbReference>
<evidence type="ECO:0000256" key="11">
    <source>
        <dbReference type="ARBA" id="ARBA00023167"/>
    </source>
</evidence>
<dbReference type="InterPro" id="IPR005106">
    <property type="entry name" value="Asp/hSer_DH_NAD-bd"/>
</dbReference>
<evidence type="ECO:0000256" key="4">
    <source>
        <dbReference type="ARBA" id="ARBA00006753"/>
    </source>
</evidence>
<feature type="binding site" evidence="16">
    <location>
        <position position="233"/>
    </location>
    <ligand>
        <name>L-homoserine</name>
        <dbReference type="ChEBI" id="CHEBI:57476"/>
    </ligand>
</feature>
<feature type="binding site" evidence="16">
    <location>
        <position position="116"/>
    </location>
    <ligand>
        <name>NADPH</name>
        <dbReference type="ChEBI" id="CHEBI:57783"/>
    </ligand>
</feature>
<gene>
    <name evidence="21" type="ORF">PGUG_03982</name>
</gene>
<dbReference type="PANTHER" id="PTHR43070:SF5">
    <property type="entry name" value="HOMOSERINE DEHYDROGENASE"/>
    <property type="match status" value="1"/>
</dbReference>
<dbReference type="FunCoup" id="A5DL31">
    <property type="interactions" value="368"/>
</dbReference>
<comment type="similarity">
    <text evidence="4 14 18">Belongs to the homoserine dehydrogenase family.</text>
</comment>
<dbReference type="PROSITE" id="PS01042">
    <property type="entry name" value="HOMOSER_DHGENASE"/>
    <property type="match status" value="1"/>
</dbReference>
<dbReference type="InterPro" id="IPR022697">
    <property type="entry name" value="HDH_short"/>
</dbReference>
<comment type="pathway">
    <text evidence="2 17">Amino-acid biosynthesis; L-threonine biosynthesis; L-threonine from L-aspartate: step 3/5.</text>
</comment>
<evidence type="ECO:0000313" key="22">
    <source>
        <dbReference type="Proteomes" id="UP000001997"/>
    </source>
</evidence>
<dbReference type="GO" id="GO:0050661">
    <property type="term" value="F:NADP binding"/>
    <property type="evidence" value="ECO:0007669"/>
    <property type="project" value="InterPro"/>
</dbReference>
<dbReference type="UniPathway" id="UPA00051">
    <property type="reaction ID" value="UER00465"/>
</dbReference>
<evidence type="ECO:0000256" key="13">
    <source>
        <dbReference type="ARBA" id="ARBA00059589"/>
    </source>
</evidence>
<evidence type="ECO:0000313" key="21">
    <source>
        <dbReference type="EMBL" id="EDK39884.2"/>
    </source>
</evidence>
<keyword evidence="22" id="KW-1185">Reference proteome</keyword>
<dbReference type="UniPathway" id="UPA00050">
    <property type="reaction ID" value="UER00063"/>
</dbReference>
<dbReference type="FunFam" id="3.30.360.10:FF:000006">
    <property type="entry name" value="Bifunctional aspartokinase/homoserine dehydrogenase"/>
    <property type="match status" value="1"/>
</dbReference>
<evidence type="ECO:0000256" key="9">
    <source>
        <dbReference type="ARBA" id="ARBA00022857"/>
    </source>
</evidence>
<comment type="catalytic activity">
    <reaction evidence="12">
        <text>L-homoserine + NADP(+) = L-aspartate 4-semialdehyde + NADPH + H(+)</text>
        <dbReference type="Rhea" id="RHEA:15761"/>
        <dbReference type="ChEBI" id="CHEBI:15378"/>
        <dbReference type="ChEBI" id="CHEBI:57476"/>
        <dbReference type="ChEBI" id="CHEBI:57783"/>
        <dbReference type="ChEBI" id="CHEBI:58349"/>
        <dbReference type="ChEBI" id="CHEBI:537519"/>
        <dbReference type="EC" id="1.1.1.3"/>
    </reaction>
    <physiologicalReaction direction="right-to-left" evidence="12">
        <dbReference type="Rhea" id="RHEA:15763"/>
    </physiologicalReaction>
</comment>
<reference evidence="21 22" key="1">
    <citation type="journal article" date="2009" name="Nature">
        <title>Evolution of pathogenicity and sexual reproduction in eight Candida genomes.</title>
        <authorList>
            <person name="Butler G."/>
            <person name="Rasmussen M.D."/>
            <person name="Lin M.F."/>
            <person name="Santos M.A."/>
            <person name="Sakthikumar S."/>
            <person name="Munro C.A."/>
            <person name="Rheinbay E."/>
            <person name="Grabherr M."/>
            <person name="Forche A."/>
            <person name="Reedy J.L."/>
            <person name="Agrafioti I."/>
            <person name="Arnaud M.B."/>
            <person name="Bates S."/>
            <person name="Brown A.J."/>
            <person name="Brunke S."/>
            <person name="Costanzo M.C."/>
            <person name="Fitzpatrick D.A."/>
            <person name="de Groot P.W."/>
            <person name="Harris D."/>
            <person name="Hoyer L.L."/>
            <person name="Hube B."/>
            <person name="Klis F.M."/>
            <person name="Kodira C."/>
            <person name="Lennard N."/>
            <person name="Logue M.E."/>
            <person name="Martin R."/>
            <person name="Neiman A.M."/>
            <person name="Nikolaou E."/>
            <person name="Quail M.A."/>
            <person name="Quinn J."/>
            <person name="Santos M.C."/>
            <person name="Schmitzberger F.F."/>
            <person name="Sherlock G."/>
            <person name="Shah P."/>
            <person name="Silverstein K.A."/>
            <person name="Skrzypek M.S."/>
            <person name="Soll D."/>
            <person name="Staggs R."/>
            <person name="Stansfield I."/>
            <person name="Stumpf M.P."/>
            <person name="Sudbery P.E."/>
            <person name="Srikantha T."/>
            <person name="Zeng Q."/>
            <person name="Berman J."/>
            <person name="Berriman M."/>
            <person name="Heitman J."/>
            <person name="Gow N.A."/>
            <person name="Lorenz M.C."/>
            <person name="Birren B.W."/>
            <person name="Kellis M."/>
            <person name="Cuomo C.A."/>
        </authorList>
    </citation>
    <scope>NUCLEOTIDE SEQUENCE [LARGE SCALE GENOMIC DNA]</scope>
    <source>
        <strain evidence="22">ATCC 6260 / CBS 566 / DSM 6381 / JCM 1539 / NBRC 10279 / NRRL Y-324</strain>
    </source>
</reference>
<evidence type="ECO:0000256" key="1">
    <source>
        <dbReference type="ARBA" id="ARBA00001920"/>
    </source>
</evidence>
<dbReference type="InterPro" id="IPR001342">
    <property type="entry name" value="HDH_cat"/>
</dbReference>
<comment type="cofactor">
    <cofactor evidence="1">
        <name>a metal cation</name>
        <dbReference type="ChEBI" id="CHEBI:25213"/>
    </cofactor>
</comment>
<dbReference type="Gene3D" id="3.30.360.10">
    <property type="entry name" value="Dihydrodipicolinate Reductase, domain 2"/>
    <property type="match status" value="1"/>
</dbReference>
<dbReference type="InterPro" id="IPR019811">
    <property type="entry name" value="HDH_CS"/>
</dbReference>
<keyword evidence="11 14" id="KW-0486">Methionine biosynthesis</keyword>
<evidence type="ECO:0000256" key="18">
    <source>
        <dbReference type="RuleBase" id="RU004171"/>
    </source>
</evidence>
<dbReference type="HOGENOM" id="CLU_009116_0_1_1"/>
<comment type="pathway">
    <text evidence="3 17">Amino-acid biosynthesis; L-methionine biosynthesis via de novo pathway; L-homoserine from L-aspartate: step 3/3.</text>
</comment>
<evidence type="ECO:0000256" key="14">
    <source>
        <dbReference type="PIRNR" id="PIRNR036497"/>
    </source>
</evidence>
<dbReference type="OrthoDB" id="67851at2759"/>
<dbReference type="InterPro" id="IPR036291">
    <property type="entry name" value="NAD(P)-bd_dom_sf"/>
</dbReference>
<comment type="function">
    <text evidence="13">Catalyzes the conversion of L-aspartate-beta-semialdehyde (L-Asa) to L-homoserine (L-Hse), the third step in the biosynthesis of amino acids that derive from aspartate (the aspartate family of amino acids), including methioinine and threonine, the latter of which is a precursor to isoleucine; production of homoserine leads to a branch-point in the pathway as it can either be O-phosphorylated for processing to threonine, or O-acylated for processing to methionine.</text>
</comment>
<dbReference type="EC" id="1.1.1.3" evidence="5 14"/>
<dbReference type="STRING" id="294746.A5DL31"/>
<keyword evidence="9 14" id="KW-0521">NADP</keyword>
<name>A5DL31_PICGU</name>
<proteinExistence type="inferred from homology"/>
<organism evidence="21 22">
    <name type="scientific">Meyerozyma guilliermondii (strain ATCC 6260 / CBS 566 / DSM 6381 / JCM 1539 / NBRC 10279 / NRRL Y-324)</name>
    <name type="common">Yeast</name>
    <name type="synonym">Candida guilliermondii</name>
    <dbReference type="NCBI Taxonomy" id="294746"/>
    <lineage>
        <taxon>Eukaryota</taxon>
        <taxon>Fungi</taxon>
        <taxon>Dikarya</taxon>
        <taxon>Ascomycota</taxon>
        <taxon>Saccharomycotina</taxon>
        <taxon>Pichiomycetes</taxon>
        <taxon>Debaryomycetaceae</taxon>
        <taxon>Meyerozyma</taxon>
    </lineage>
</organism>
<dbReference type="GO" id="GO:0070403">
    <property type="term" value="F:NAD+ binding"/>
    <property type="evidence" value="ECO:0007669"/>
    <property type="project" value="EnsemblFungi"/>
</dbReference>
<dbReference type="Gene3D" id="3.40.50.720">
    <property type="entry name" value="NAD(P)-binding Rossmann-like Domain"/>
    <property type="match status" value="1"/>
</dbReference>
<feature type="active site" description="Proton donor" evidence="15">
    <location>
        <position position="248"/>
    </location>
</feature>
<dbReference type="KEGG" id="pgu:PGUG_03982"/>
<evidence type="ECO:0000256" key="15">
    <source>
        <dbReference type="PIRSR" id="PIRSR036497-1"/>
    </source>
</evidence>
<evidence type="ECO:0000259" key="19">
    <source>
        <dbReference type="Pfam" id="PF00742"/>
    </source>
</evidence>
<dbReference type="AlphaFoldDB" id="A5DL31"/>
<evidence type="ECO:0000256" key="5">
    <source>
        <dbReference type="ARBA" id="ARBA00013213"/>
    </source>
</evidence>
<dbReference type="VEuPathDB" id="FungiDB:PGUG_03982"/>
<evidence type="ECO:0000256" key="10">
    <source>
        <dbReference type="ARBA" id="ARBA00023002"/>
    </source>
</evidence>
<keyword evidence="8 14" id="KW-0791">Threonine biosynthesis</keyword>
<feature type="binding site" evidence="16">
    <location>
        <begin position="38"/>
        <end position="43"/>
    </location>
    <ligand>
        <name>NADP(+)</name>
        <dbReference type="ChEBI" id="CHEBI:58349"/>
    </ligand>
</feature>
<dbReference type="Pfam" id="PF03447">
    <property type="entry name" value="NAD_binding_3"/>
    <property type="match status" value="1"/>
</dbReference>
<feature type="domain" description="Aspartate/homoserine dehydrogenase NAD-binding" evidence="20">
    <location>
        <begin position="38"/>
        <end position="159"/>
    </location>
</feature>
<dbReference type="PIRSF" id="PIRSF036497">
    <property type="entry name" value="HDH_short"/>
    <property type="match status" value="1"/>
</dbReference>
<protein>
    <recommendedName>
        <fullName evidence="6 14">Homoserine dehydrogenase</fullName>
        <shortName evidence="14">HDH</shortName>
        <ecNumber evidence="5 14">1.1.1.3</ecNumber>
    </recommendedName>
</protein>
<dbReference type="EMBL" id="CH408159">
    <property type="protein sequence ID" value="EDK39884.2"/>
    <property type="molecule type" value="Genomic_DNA"/>
</dbReference>
<dbReference type="GO" id="GO:0004412">
    <property type="term" value="F:homoserine dehydrogenase activity"/>
    <property type="evidence" value="ECO:0007669"/>
    <property type="project" value="UniProtKB-EC"/>
</dbReference>
<dbReference type="GO" id="GO:0009088">
    <property type="term" value="P:threonine biosynthetic process"/>
    <property type="evidence" value="ECO:0007669"/>
    <property type="project" value="UniProtKB-UniPathway"/>
</dbReference>
<dbReference type="GO" id="GO:0009086">
    <property type="term" value="P:methionine biosynthetic process"/>
    <property type="evidence" value="ECO:0007669"/>
    <property type="project" value="UniProtKB-KW"/>
</dbReference>
<dbReference type="Proteomes" id="UP000001997">
    <property type="component" value="Unassembled WGS sequence"/>
</dbReference>
<dbReference type="eggNOG" id="KOG0455">
    <property type="taxonomic scope" value="Eukaryota"/>
</dbReference>
<evidence type="ECO:0000256" key="7">
    <source>
        <dbReference type="ARBA" id="ARBA00022605"/>
    </source>
</evidence>
<evidence type="ECO:0000259" key="20">
    <source>
        <dbReference type="Pfam" id="PF03447"/>
    </source>
</evidence>
<evidence type="ECO:0000256" key="16">
    <source>
        <dbReference type="PIRSR" id="PIRSR036497-2"/>
    </source>
</evidence>
<dbReference type="Pfam" id="PF00742">
    <property type="entry name" value="Homoserine_dh"/>
    <property type="match status" value="1"/>
</dbReference>